<feature type="domain" description="Cux N-terminal" evidence="13">
    <location>
        <begin position="105"/>
        <end position="153"/>
    </location>
</feature>
<dbReference type="Proteomes" id="UP001530315">
    <property type="component" value="Unassembled WGS sequence"/>
</dbReference>
<dbReference type="PANTHER" id="PTHR14043">
    <property type="entry name" value="CCAAT DISPLACEMENT PROTEIN-RELATED"/>
    <property type="match status" value="1"/>
</dbReference>
<proteinExistence type="inferred from homology"/>
<evidence type="ECO:0000259" key="13">
    <source>
        <dbReference type="Pfam" id="PF25398"/>
    </source>
</evidence>
<dbReference type="AlphaFoldDB" id="A0ABD3NA77"/>
<evidence type="ECO:0000256" key="8">
    <source>
        <dbReference type="ARBA" id="ARBA00023054"/>
    </source>
</evidence>
<gene>
    <name evidence="14" type="ORF">ACHAW5_007128</name>
</gene>
<keyword evidence="8 10" id="KW-0175">Coiled coil</keyword>
<feature type="coiled-coil region" evidence="10">
    <location>
        <begin position="170"/>
        <end position="204"/>
    </location>
</feature>
<comment type="similarity">
    <text evidence="2">Belongs to the CASP family.</text>
</comment>
<keyword evidence="7" id="KW-0333">Golgi apparatus</keyword>
<dbReference type="PANTHER" id="PTHR14043:SF2">
    <property type="entry name" value="HOMEOBOX PROTEIN CUT"/>
    <property type="match status" value="1"/>
</dbReference>
<feature type="domain" description="CASP C-terminal" evidence="12">
    <location>
        <begin position="443"/>
        <end position="699"/>
    </location>
</feature>
<evidence type="ECO:0000256" key="10">
    <source>
        <dbReference type="SAM" id="Coils"/>
    </source>
</evidence>
<evidence type="ECO:0000256" key="7">
    <source>
        <dbReference type="ARBA" id="ARBA00023034"/>
    </source>
</evidence>
<evidence type="ECO:0000256" key="4">
    <source>
        <dbReference type="ARBA" id="ARBA00022448"/>
    </source>
</evidence>
<feature type="compositionally biased region" description="Basic and acidic residues" evidence="11">
    <location>
        <begin position="323"/>
        <end position="337"/>
    </location>
</feature>
<comment type="subcellular location">
    <subcellularLocation>
        <location evidence="1">Golgi apparatus membrane</location>
        <topology evidence="1">Single-pass type IV membrane protein</topology>
    </subcellularLocation>
</comment>
<feature type="coiled-coil region" evidence="10">
    <location>
        <begin position="542"/>
        <end position="576"/>
    </location>
</feature>
<accession>A0ABD3NA77</accession>
<feature type="coiled-coil region" evidence="10">
    <location>
        <begin position="441"/>
        <end position="475"/>
    </location>
</feature>
<dbReference type="Pfam" id="PF08172">
    <property type="entry name" value="CASP_C"/>
    <property type="match status" value="1"/>
</dbReference>
<dbReference type="InterPro" id="IPR012955">
    <property type="entry name" value="CASP_C"/>
</dbReference>
<evidence type="ECO:0000256" key="5">
    <source>
        <dbReference type="ARBA" id="ARBA00022692"/>
    </source>
</evidence>
<evidence type="ECO:0000256" key="11">
    <source>
        <dbReference type="SAM" id="MobiDB-lite"/>
    </source>
</evidence>
<dbReference type="Pfam" id="PF25398">
    <property type="entry name" value="CUX1_N"/>
    <property type="match status" value="1"/>
</dbReference>
<evidence type="ECO:0000313" key="15">
    <source>
        <dbReference type="Proteomes" id="UP001530315"/>
    </source>
</evidence>
<keyword evidence="9" id="KW-0472">Membrane</keyword>
<organism evidence="14 15">
    <name type="scientific">Stephanodiscus triporus</name>
    <dbReference type="NCBI Taxonomy" id="2934178"/>
    <lineage>
        <taxon>Eukaryota</taxon>
        <taxon>Sar</taxon>
        <taxon>Stramenopiles</taxon>
        <taxon>Ochrophyta</taxon>
        <taxon>Bacillariophyta</taxon>
        <taxon>Coscinodiscophyceae</taxon>
        <taxon>Thalassiosirophycidae</taxon>
        <taxon>Stephanodiscales</taxon>
        <taxon>Stephanodiscaceae</taxon>
        <taxon>Stephanodiscus</taxon>
    </lineage>
</organism>
<evidence type="ECO:0000256" key="2">
    <source>
        <dbReference type="ARBA" id="ARBA00006415"/>
    </source>
</evidence>
<dbReference type="EMBL" id="JALLAZ020001564">
    <property type="protein sequence ID" value="KAL3772902.1"/>
    <property type="molecule type" value="Genomic_DNA"/>
</dbReference>
<keyword evidence="15" id="KW-1185">Reference proteome</keyword>
<evidence type="ECO:0000313" key="14">
    <source>
        <dbReference type="EMBL" id="KAL3772902.1"/>
    </source>
</evidence>
<protein>
    <recommendedName>
        <fullName evidence="3">Protein CASP</fullName>
    </recommendedName>
</protein>
<keyword evidence="5" id="KW-0812">Transmembrane</keyword>
<evidence type="ECO:0000256" key="9">
    <source>
        <dbReference type="ARBA" id="ARBA00023136"/>
    </source>
</evidence>
<evidence type="ECO:0000256" key="6">
    <source>
        <dbReference type="ARBA" id="ARBA00022989"/>
    </source>
</evidence>
<dbReference type="InterPro" id="IPR057476">
    <property type="entry name" value="Cux_N"/>
</dbReference>
<evidence type="ECO:0000259" key="12">
    <source>
        <dbReference type="Pfam" id="PF08172"/>
    </source>
</evidence>
<sequence length="741" mass="82278">MNLWHPLLLVVVGRRSSWTRFDLTDRRPHLDSSAQSLLDAREASLVARRRLGDATKSLKRALKSAEDDDVFFSAAAAPSGGDDDDGDGGTTTTTTTTTTVRAIAAECMSTIRMYQEEIDAITRRCKSAEGAFAQLYRGLHDCPDPADVMRDAKRLLEGRDARVDALSRGMEELRMELGRSVDERARLADEMRERERELNDAMIKKSQGSGAGGGGGGGELSLAEREELIRLRGEVAEFEVEFRGLKNQDITIRKLEGARRIRGTTCRRGPRAGGRGMNDYDYPSGEGYLGVPQAPTAGAMSERKAYEAEIEELSITCSALREELRSKEDSASEERRSLRTTIDSLERERSSLSNRVSSLEMQVVNAPSQDVVDKMRHELRILKRLEYNAVDYDHRDPEMTHPDIAGKDEDDLESVLVAKLRKVEADLVRERREKNEGHKVRDELNQRLLAVQKSLDDAQELIASLENDLQVAVATLTSCTSTPVIGQSGDMPYGSVNPPDPNTLQRILDPKVPPVLPQDIGNATVTSAASPSEKAQDDHSVATIIMAQRDRLRSRCDALEAERDSFKRELQIQVQASEGLKTDNSKLYEKVRYLQSFNAGGYSKGGSGVSGGAFVRGRGSGDLDLEALEQRYEASVDPFRQFSRTERQRKFNEMSPMEKIVYIVAKTTLGSKEMRTTLFFYVLAMHLLVFVTTYKWSHSTTCDYYHSQPNLAHFHGGVPLENVAGAVVNASDEVTSARIMG</sequence>
<name>A0ABD3NA77_9STRA</name>
<feature type="region of interest" description="Disordered" evidence="11">
    <location>
        <begin position="323"/>
        <end position="342"/>
    </location>
</feature>
<keyword evidence="6" id="KW-1133">Transmembrane helix</keyword>
<comment type="caution">
    <text evidence="14">The sequence shown here is derived from an EMBL/GenBank/DDBJ whole genome shotgun (WGS) entry which is preliminary data.</text>
</comment>
<feature type="region of interest" description="Disordered" evidence="11">
    <location>
        <begin position="74"/>
        <end position="97"/>
    </location>
</feature>
<keyword evidence="4" id="KW-0813">Transport</keyword>
<evidence type="ECO:0000256" key="3">
    <source>
        <dbReference type="ARBA" id="ARBA00018691"/>
    </source>
</evidence>
<reference evidence="14 15" key="1">
    <citation type="submission" date="2024-10" db="EMBL/GenBank/DDBJ databases">
        <title>Updated reference genomes for cyclostephanoid diatoms.</title>
        <authorList>
            <person name="Roberts W.R."/>
            <person name="Alverson A.J."/>
        </authorList>
    </citation>
    <scope>NUCLEOTIDE SEQUENCE [LARGE SCALE GENOMIC DNA]</scope>
    <source>
        <strain evidence="14 15">AJA276-08</strain>
    </source>
</reference>
<dbReference type="GO" id="GO:0000139">
    <property type="term" value="C:Golgi membrane"/>
    <property type="evidence" value="ECO:0007669"/>
    <property type="project" value="UniProtKB-SubCell"/>
</dbReference>
<evidence type="ECO:0000256" key="1">
    <source>
        <dbReference type="ARBA" id="ARBA00004409"/>
    </source>
</evidence>